<dbReference type="SUPFAM" id="SSF48452">
    <property type="entry name" value="TPR-like"/>
    <property type="match status" value="1"/>
</dbReference>
<proteinExistence type="predicted"/>
<protein>
    <submittedName>
        <fullName evidence="3">Kinesin light chain</fullName>
    </submittedName>
</protein>
<dbReference type="InterPro" id="IPR003593">
    <property type="entry name" value="AAA+_ATPase"/>
</dbReference>
<organism evidence="3 4">
    <name type="scientific">Periconia macrospinosa</name>
    <dbReference type="NCBI Taxonomy" id="97972"/>
    <lineage>
        <taxon>Eukaryota</taxon>
        <taxon>Fungi</taxon>
        <taxon>Dikarya</taxon>
        <taxon>Ascomycota</taxon>
        <taxon>Pezizomycotina</taxon>
        <taxon>Dothideomycetes</taxon>
        <taxon>Pleosporomycetidae</taxon>
        <taxon>Pleosporales</taxon>
        <taxon>Massarineae</taxon>
        <taxon>Periconiaceae</taxon>
        <taxon>Periconia</taxon>
    </lineage>
</organism>
<dbReference type="InterPro" id="IPR027417">
    <property type="entry name" value="P-loop_NTPase"/>
</dbReference>
<dbReference type="Gene3D" id="1.25.40.10">
    <property type="entry name" value="Tetratricopeptide repeat domain"/>
    <property type="match status" value="2"/>
</dbReference>
<gene>
    <name evidence="3" type="ORF">DM02DRAFT_684782</name>
</gene>
<dbReference type="SMART" id="SM00382">
    <property type="entry name" value="AAA"/>
    <property type="match status" value="1"/>
</dbReference>
<accession>A0A2V1DKC9</accession>
<dbReference type="InterPro" id="IPR019734">
    <property type="entry name" value="TPR_rpt"/>
</dbReference>
<name>A0A2V1DKC9_9PLEO</name>
<feature type="repeat" description="TPR" evidence="1">
    <location>
        <begin position="957"/>
        <end position="990"/>
    </location>
</feature>
<dbReference type="PRINTS" id="PR00381">
    <property type="entry name" value="KINESINLIGHT"/>
</dbReference>
<evidence type="ECO:0000256" key="1">
    <source>
        <dbReference type="PROSITE-ProRule" id="PRU00339"/>
    </source>
</evidence>
<evidence type="ECO:0000313" key="3">
    <source>
        <dbReference type="EMBL" id="PVH97584.1"/>
    </source>
</evidence>
<dbReference type="InterPro" id="IPR002182">
    <property type="entry name" value="NB-ARC"/>
</dbReference>
<dbReference type="Pfam" id="PF06985">
    <property type="entry name" value="HET"/>
    <property type="match status" value="1"/>
</dbReference>
<keyword evidence="1" id="KW-0802">TPR repeat</keyword>
<dbReference type="Pfam" id="PF13374">
    <property type="entry name" value="TPR_10"/>
    <property type="match status" value="2"/>
</dbReference>
<dbReference type="PROSITE" id="PS50005">
    <property type="entry name" value="TPR"/>
    <property type="match status" value="1"/>
</dbReference>
<dbReference type="Proteomes" id="UP000244855">
    <property type="component" value="Unassembled WGS sequence"/>
</dbReference>
<feature type="domain" description="AAA+ ATPase" evidence="2">
    <location>
        <begin position="379"/>
        <end position="524"/>
    </location>
</feature>
<dbReference type="PANTHER" id="PTHR10622:SF11">
    <property type="entry name" value="HET-DOMAIN-CONTAINING PROTEIN"/>
    <property type="match status" value="1"/>
</dbReference>
<dbReference type="STRING" id="97972.A0A2V1DKC9"/>
<dbReference type="Gene3D" id="3.40.50.300">
    <property type="entry name" value="P-loop containing nucleotide triphosphate hydrolases"/>
    <property type="match status" value="1"/>
</dbReference>
<dbReference type="InterPro" id="IPR011990">
    <property type="entry name" value="TPR-like_helical_dom_sf"/>
</dbReference>
<dbReference type="SUPFAM" id="SSF52540">
    <property type="entry name" value="P-loop containing nucleoside triphosphate hydrolases"/>
    <property type="match status" value="1"/>
</dbReference>
<dbReference type="Pfam" id="PF13424">
    <property type="entry name" value="TPR_12"/>
    <property type="match status" value="2"/>
</dbReference>
<keyword evidence="4" id="KW-1185">Reference proteome</keyword>
<evidence type="ECO:0000259" key="2">
    <source>
        <dbReference type="SMART" id="SM00382"/>
    </source>
</evidence>
<dbReference type="InterPro" id="IPR010730">
    <property type="entry name" value="HET"/>
</dbReference>
<dbReference type="AlphaFoldDB" id="A0A2V1DKC9"/>
<sequence length="1056" mass="120633">MQKTMQVESYSNSPFAFIIFSLYARLFQYKRRPEYSTFILNSLKSGVNKSVLVRSSDYAQPLRTDHERSEFFISDEALEICCPAFAPTPRTNKQRFFDAWTPGTKSGFAAMRLLHFEQAGRLLLTDFSGKAVPPYAILSHRWGDSEVLFEDIASESYTEKQGYRKVEFCAKQAAKDHLQYFWIDTCCINKWNLDELSRSINSMFRWYKNARKCYVFLPDVLVTDQLKDWEASFRASEWFRRGWTLQELIAPESVEFFSLEEQRIGDKQSLEQLIYEITDVPIEALQGCSLDKFTTSERIEWTTSRETTEEEDIVYCLLGILDISMPASYGEGREKARIRLEAEVNSSAPFLVPFSQNDNFVGRESHLAKLEAKLFKEKQTTRMAIVGPGGTGKSQLALELAYRTRKHNKNCSIFWVDASSIDRIHQSYANIARKLKIPGWNDDKTDVLKMVKLHLSKAAAQSLVIFDNADDDGLTSAGWSTAGTATLTAHLPYSDLCSILFTTTDNDVAERLASHDIIELQNMAPDTALSMLEQLLDVSMLRDERLEAAFLLQELDYLPLAIMQAAAYINARNITLQEYRTQLTRLKQGAFYDNNNLKRDVSRERTTESFVATMLLSVSQIRNSNPLAEEYLFFMACVDRKDIVIEFLDAPSPREREKAIKTISSYKLATRRPAESALDLHRLVHCALQDHLQQQGLFDRWIQTAITKLARLFPDESHSNRSKWRRMLPHAKYALSHNFGSREGTERTKLAWKCAEALMSDGQYNESKILFAQVAKVREGALGVDHPETLTTISNLGLVSSMQGKYKEAEAIHRQVLQRYEKTIGLEDLNTLISVNNLGLVLSRQGKYEQAEIMHRRALQGREKLGEDHPDVLASVNNLGLVLERQNKCEEAVTMYQRALRGRERVLGVEHPDTLASTNNLGSVFSRQGNYKKAEVMHRRALQGREKELKEWHPNTLASVNNLGLVLEKQGRYKEAEAMYRRALQGREEVLREEHPDTLVSINNLGSESDLGVVSLWPRGDVIQIVNALDLLDVRLVCDRKGNVGMCRRRQLAQKY</sequence>
<dbReference type="GO" id="GO:0043531">
    <property type="term" value="F:ADP binding"/>
    <property type="evidence" value="ECO:0007669"/>
    <property type="project" value="InterPro"/>
</dbReference>
<dbReference type="Pfam" id="PF00931">
    <property type="entry name" value="NB-ARC"/>
    <property type="match status" value="1"/>
</dbReference>
<reference evidence="3 4" key="1">
    <citation type="journal article" date="2018" name="Sci. Rep.">
        <title>Comparative genomics provides insights into the lifestyle and reveals functional heterogeneity of dark septate endophytic fungi.</title>
        <authorList>
            <person name="Knapp D.G."/>
            <person name="Nemeth J.B."/>
            <person name="Barry K."/>
            <person name="Hainaut M."/>
            <person name="Henrissat B."/>
            <person name="Johnson J."/>
            <person name="Kuo A."/>
            <person name="Lim J.H.P."/>
            <person name="Lipzen A."/>
            <person name="Nolan M."/>
            <person name="Ohm R.A."/>
            <person name="Tamas L."/>
            <person name="Grigoriev I.V."/>
            <person name="Spatafora J.W."/>
            <person name="Nagy L.G."/>
            <person name="Kovacs G.M."/>
        </authorList>
    </citation>
    <scope>NUCLEOTIDE SEQUENCE [LARGE SCALE GENOMIC DNA]</scope>
    <source>
        <strain evidence="3 4">DSE2036</strain>
    </source>
</reference>
<dbReference type="SMART" id="SM00028">
    <property type="entry name" value="TPR"/>
    <property type="match status" value="5"/>
</dbReference>
<evidence type="ECO:0000313" key="4">
    <source>
        <dbReference type="Proteomes" id="UP000244855"/>
    </source>
</evidence>
<dbReference type="PANTHER" id="PTHR10622">
    <property type="entry name" value="HET DOMAIN-CONTAINING PROTEIN"/>
    <property type="match status" value="1"/>
</dbReference>
<dbReference type="OrthoDB" id="5986190at2759"/>
<dbReference type="EMBL" id="KZ805433">
    <property type="protein sequence ID" value="PVH97584.1"/>
    <property type="molecule type" value="Genomic_DNA"/>
</dbReference>